<dbReference type="InterPro" id="IPR010627">
    <property type="entry name" value="Prepilin_pept_A24_N"/>
</dbReference>
<evidence type="ECO:0000256" key="3">
    <source>
        <dbReference type="ARBA" id="ARBA00022475"/>
    </source>
</evidence>
<feature type="transmembrane region" description="Helical" evidence="10">
    <location>
        <begin position="110"/>
        <end position="139"/>
    </location>
</feature>
<gene>
    <name evidence="13" type="ORF">ACFFHW_02765</name>
</gene>
<feature type="transmembrane region" description="Helical" evidence="10">
    <location>
        <begin position="171"/>
        <end position="192"/>
    </location>
</feature>
<evidence type="ECO:0000256" key="6">
    <source>
        <dbReference type="ARBA" id="ARBA00022989"/>
    </source>
</evidence>
<evidence type="ECO:0000256" key="10">
    <source>
        <dbReference type="SAM" id="Phobius"/>
    </source>
</evidence>
<keyword evidence="14" id="KW-1185">Reference proteome</keyword>
<keyword evidence="6 10" id="KW-1133">Transmembrane helix</keyword>
<organism evidence="13 14">
    <name type="scientific">Kushneria aurantia</name>
    <dbReference type="NCBI Taxonomy" id="504092"/>
    <lineage>
        <taxon>Bacteria</taxon>
        <taxon>Pseudomonadati</taxon>
        <taxon>Pseudomonadota</taxon>
        <taxon>Gammaproteobacteria</taxon>
        <taxon>Oceanospirillales</taxon>
        <taxon>Halomonadaceae</taxon>
        <taxon>Kushneria</taxon>
    </lineage>
</organism>
<evidence type="ECO:0000256" key="1">
    <source>
        <dbReference type="ARBA" id="ARBA00004429"/>
    </source>
</evidence>
<sequence length="285" mass="30393">MTPLLLLLVAALGLVLGSFVNVVIARLPVMIARDWRAQARETLSLSAENEVNETFNLAVPRSHCPHCRTPIAWHDNLPLLGYLKRRGRCAGCGSRISVQYPLVELAAMGLALWLTLAQGVSVESAALLGGCLTLLALAVIDLHTRLLPDALTLPLLWAGLLYQLIWQPQALSAAVVGAAAGYLFCWSFYWLFRLMTGREGMGYGDFKLLAALGAWCGWQALPLLLVLSAGVGAIVGIAIQLALPRLRGAPLPFGPFLGAAGVLMVIEGDALMALYNTLLGAPAGY</sequence>
<dbReference type="InterPro" id="IPR050882">
    <property type="entry name" value="Prepilin_peptidase/N-MTase"/>
</dbReference>
<name>A0ABV6FZV2_9GAMM</name>
<feature type="transmembrane region" description="Helical" evidence="10">
    <location>
        <begin position="256"/>
        <end position="275"/>
    </location>
</feature>
<comment type="function">
    <text evidence="9">Plays an essential role in type IV pili and type II pseudopili formation by proteolytically removing the leader sequence from substrate proteins and subsequently monomethylating the alpha-amino group of the newly exposed N-terminal phenylalanine.</text>
</comment>
<keyword evidence="9" id="KW-0645">Protease</keyword>
<feature type="domain" description="Prepilin peptidase A24 N-terminal" evidence="12">
    <location>
        <begin position="12"/>
        <end position="115"/>
    </location>
</feature>
<dbReference type="EC" id="3.4.23.43" evidence="9"/>
<reference evidence="13 14" key="1">
    <citation type="submission" date="2024-09" db="EMBL/GenBank/DDBJ databases">
        <authorList>
            <person name="Sun Q."/>
            <person name="Mori K."/>
        </authorList>
    </citation>
    <scope>NUCLEOTIDE SEQUENCE [LARGE SCALE GENOMIC DNA]</scope>
    <source>
        <strain evidence="13 14">CCM 7415</strain>
    </source>
</reference>
<keyword evidence="4" id="KW-0997">Cell inner membrane</keyword>
<evidence type="ECO:0000259" key="12">
    <source>
        <dbReference type="Pfam" id="PF06750"/>
    </source>
</evidence>
<dbReference type="PRINTS" id="PR00864">
    <property type="entry name" value="PREPILNPTASE"/>
</dbReference>
<dbReference type="InterPro" id="IPR000045">
    <property type="entry name" value="Prepilin_IV_endopep_pep"/>
</dbReference>
<evidence type="ECO:0000256" key="7">
    <source>
        <dbReference type="ARBA" id="ARBA00023136"/>
    </source>
</evidence>
<evidence type="ECO:0000256" key="9">
    <source>
        <dbReference type="RuleBase" id="RU003794"/>
    </source>
</evidence>
<dbReference type="EMBL" id="JBHLVX010000011">
    <property type="protein sequence ID" value="MFC0266929.1"/>
    <property type="molecule type" value="Genomic_DNA"/>
</dbReference>
<keyword evidence="3" id="KW-1003">Cell membrane</keyword>
<comment type="catalytic activity">
    <reaction evidence="9">
        <text>Typically cleaves a -Gly-|-Phe- bond to release an N-terminal, basic peptide of 5-8 residues from type IV prepilin, and then N-methylates the new N-terminal amino group, the methyl donor being S-adenosyl-L-methionine.</text>
        <dbReference type="EC" id="3.4.23.43"/>
    </reaction>
</comment>
<evidence type="ECO:0000256" key="5">
    <source>
        <dbReference type="ARBA" id="ARBA00022692"/>
    </source>
</evidence>
<dbReference type="EC" id="2.1.1.-" evidence="9"/>
<dbReference type="InterPro" id="IPR014032">
    <property type="entry name" value="Peptidase_A24A_bac"/>
</dbReference>
<keyword evidence="9 13" id="KW-0378">Hydrolase</keyword>
<dbReference type="Gene3D" id="1.20.120.1220">
    <property type="match status" value="1"/>
</dbReference>
<dbReference type="Pfam" id="PF01478">
    <property type="entry name" value="Peptidase_A24"/>
    <property type="match status" value="1"/>
</dbReference>
<dbReference type="Proteomes" id="UP001589814">
    <property type="component" value="Unassembled WGS sequence"/>
</dbReference>
<dbReference type="Pfam" id="PF06750">
    <property type="entry name" value="A24_N_bact"/>
    <property type="match status" value="1"/>
</dbReference>
<proteinExistence type="inferred from homology"/>
<keyword evidence="9" id="KW-0808">Transferase</keyword>
<dbReference type="GO" id="GO:0016787">
    <property type="term" value="F:hydrolase activity"/>
    <property type="evidence" value="ECO:0007669"/>
    <property type="project" value="UniProtKB-KW"/>
</dbReference>
<dbReference type="PANTHER" id="PTHR30487">
    <property type="entry name" value="TYPE 4 PREPILIN-LIKE PROTEINS LEADER PEPTIDE-PROCESSING ENZYME"/>
    <property type="match status" value="1"/>
</dbReference>
<feature type="transmembrane region" description="Helical" evidence="10">
    <location>
        <begin position="227"/>
        <end position="244"/>
    </location>
</feature>
<keyword evidence="5 9" id="KW-0812">Transmembrane</keyword>
<comment type="subcellular location">
    <subcellularLocation>
        <location evidence="1">Cell inner membrane</location>
        <topology evidence="1">Multi-pass membrane protein</topology>
    </subcellularLocation>
    <subcellularLocation>
        <location evidence="9">Cell membrane</location>
        <topology evidence="9">Multi-pass membrane protein</topology>
    </subcellularLocation>
</comment>
<keyword evidence="7 10" id="KW-0472">Membrane</keyword>
<dbReference type="PANTHER" id="PTHR30487:SF0">
    <property type="entry name" value="PREPILIN LEADER PEPTIDASE_N-METHYLTRANSFERASE-RELATED"/>
    <property type="match status" value="1"/>
</dbReference>
<evidence type="ECO:0000313" key="13">
    <source>
        <dbReference type="EMBL" id="MFC0266929.1"/>
    </source>
</evidence>
<accession>A0ABV6FZV2</accession>
<evidence type="ECO:0000259" key="11">
    <source>
        <dbReference type="Pfam" id="PF01478"/>
    </source>
</evidence>
<comment type="similarity">
    <text evidence="2 8">Belongs to the peptidase A24 family.</text>
</comment>
<evidence type="ECO:0000256" key="4">
    <source>
        <dbReference type="ARBA" id="ARBA00022519"/>
    </source>
</evidence>
<evidence type="ECO:0000256" key="8">
    <source>
        <dbReference type="RuleBase" id="RU003793"/>
    </source>
</evidence>
<protein>
    <recommendedName>
        <fullName evidence="9">Prepilin leader peptidase/N-methyltransferase</fullName>
        <ecNumber evidence="9">2.1.1.-</ecNumber>
        <ecNumber evidence="9">3.4.23.43</ecNumber>
    </recommendedName>
</protein>
<evidence type="ECO:0000313" key="14">
    <source>
        <dbReference type="Proteomes" id="UP001589814"/>
    </source>
</evidence>
<evidence type="ECO:0000256" key="2">
    <source>
        <dbReference type="ARBA" id="ARBA00005801"/>
    </source>
</evidence>
<feature type="domain" description="Prepilin type IV endopeptidase peptidase" evidence="11">
    <location>
        <begin position="131"/>
        <end position="237"/>
    </location>
</feature>
<keyword evidence="9" id="KW-0489">Methyltransferase</keyword>
<keyword evidence="9" id="KW-0511">Multifunctional enzyme</keyword>
<comment type="caution">
    <text evidence="13">The sequence shown here is derived from an EMBL/GenBank/DDBJ whole genome shotgun (WGS) entry which is preliminary data.</text>
</comment>
<dbReference type="RefSeq" id="WP_156826808.1">
    <property type="nucleotide sequence ID" value="NZ_JBHLVX010000011.1"/>
</dbReference>